<dbReference type="Proteomes" id="UP000006854">
    <property type="component" value="Chromosome"/>
</dbReference>
<dbReference type="HOGENOM" id="CLU_1814806_0_0_11"/>
<dbReference type="RefSeq" id="WP_015032487.1">
    <property type="nucleotide sequence ID" value="NC_018750.1"/>
</dbReference>
<sequence>MTQRVLLMLVGGVAALGGLAAFLVLQGLDAADKWSSVLSLFFTVAGFALTLAGLLGRPSAQSADQAVTGGSLHQIRNVTGDVVIRPGGSTSAPQAPAAPSAPTAGQGGGTQSARGARTAGDLHQLDGVGGSVRVEPPTTPAP</sequence>
<accession>F2RE29</accession>
<feature type="compositionally biased region" description="Low complexity" evidence="1">
    <location>
        <begin position="87"/>
        <end position="104"/>
    </location>
</feature>
<evidence type="ECO:0000256" key="1">
    <source>
        <dbReference type="SAM" id="MobiDB-lite"/>
    </source>
</evidence>
<name>F2RE29_STRVP</name>
<dbReference type="eggNOG" id="ENOG502ZHZG">
    <property type="taxonomic scope" value="Bacteria"/>
</dbReference>
<keyword evidence="2" id="KW-1133">Transmembrane helix</keyword>
<proteinExistence type="predicted"/>
<feature type="region of interest" description="Disordered" evidence="1">
    <location>
        <begin position="82"/>
        <end position="142"/>
    </location>
</feature>
<keyword evidence="2" id="KW-0472">Membrane</keyword>
<dbReference type="PATRIC" id="fig|953739.5.peg.3347"/>
<protein>
    <submittedName>
        <fullName evidence="3">Uncharacterized protein</fullName>
    </submittedName>
</protein>
<keyword evidence="2" id="KW-0812">Transmembrane</keyword>
<evidence type="ECO:0000313" key="3">
    <source>
        <dbReference type="EMBL" id="CCA54569.1"/>
    </source>
</evidence>
<evidence type="ECO:0000256" key="2">
    <source>
        <dbReference type="SAM" id="Phobius"/>
    </source>
</evidence>
<evidence type="ECO:0000313" key="4">
    <source>
        <dbReference type="Proteomes" id="UP000006854"/>
    </source>
</evidence>
<organism evidence="3 4">
    <name type="scientific">Streptomyces venezuelae (strain ATCC 10712 / CBS 650.69 / DSM 40230 / JCM 4526 / NBRC 13096 / PD 04745)</name>
    <dbReference type="NCBI Taxonomy" id="953739"/>
    <lineage>
        <taxon>Bacteria</taxon>
        <taxon>Bacillati</taxon>
        <taxon>Actinomycetota</taxon>
        <taxon>Actinomycetes</taxon>
        <taxon>Kitasatosporales</taxon>
        <taxon>Streptomycetaceae</taxon>
        <taxon>Streptomyces</taxon>
    </lineage>
</organism>
<gene>
    <name evidence="3" type="ordered locus">SVEN_1282</name>
</gene>
<dbReference type="AlphaFoldDB" id="F2RE29"/>
<dbReference type="STRING" id="953739.SVEN_1282"/>
<dbReference type="EMBL" id="FR845719">
    <property type="protein sequence ID" value="CCA54569.1"/>
    <property type="molecule type" value="Genomic_DNA"/>
</dbReference>
<dbReference type="KEGG" id="sve:SVEN_1282"/>
<feature type="transmembrane region" description="Helical" evidence="2">
    <location>
        <begin position="36"/>
        <end position="55"/>
    </location>
</feature>
<reference evidence="3 4" key="1">
    <citation type="journal article" date="2011" name="BMC Genomics">
        <title>Genome-wide analysis of the role of GlnR in Streptomyces venezuelae provides new insights into global nitrogen regulation in actinomycetes.</title>
        <authorList>
            <person name="Pullan S.T."/>
            <person name="Bibb M.J."/>
            <person name="Merrick M."/>
        </authorList>
    </citation>
    <scope>NUCLEOTIDE SEQUENCE [LARGE SCALE GENOMIC DNA]</scope>
    <source>
        <strain evidence="3">ATCC 10712</strain>
    </source>
</reference>
<keyword evidence="4" id="KW-1185">Reference proteome</keyword>
<dbReference type="GeneID" id="51861873"/>